<reference evidence="1 2" key="1">
    <citation type="submission" date="2019-05" db="EMBL/GenBank/DDBJ databases">
        <authorList>
            <person name="Narsing Rao M.P."/>
            <person name="Li W.J."/>
        </authorList>
    </citation>
    <scope>NUCLEOTIDE SEQUENCE [LARGE SCALE GENOMIC DNA]</scope>
    <source>
        <strain evidence="1 2">SYSU_K30003</strain>
    </source>
</reference>
<dbReference type="Proteomes" id="UP000309676">
    <property type="component" value="Unassembled WGS sequence"/>
</dbReference>
<dbReference type="AlphaFoldDB" id="A0A5R9GC77"/>
<evidence type="ECO:0000313" key="1">
    <source>
        <dbReference type="EMBL" id="TLS51670.1"/>
    </source>
</evidence>
<accession>A0A5R9GC77</accession>
<evidence type="ECO:0000313" key="2">
    <source>
        <dbReference type="Proteomes" id="UP000309676"/>
    </source>
</evidence>
<sequence length="68" mass="7566">MQKLSNQALLDAYHYIAKGERPFREEFFSAVCKELASRGILFQGNAEAAKEGIRNVMCPTQGIQFNAG</sequence>
<keyword evidence="2" id="KW-1185">Reference proteome</keyword>
<comment type="caution">
    <text evidence="1">The sequence shown here is derived from an EMBL/GenBank/DDBJ whole genome shotgun (WGS) entry which is preliminary data.</text>
</comment>
<organism evidence="1 2">
    <name type="scientific">Paenibacillus antri</name>
    <dbReference type="NCBI Taxonomy" id="2582848"/>
    <lineage>
        <taxon>Bacteria</taxon>
        <taxon>Bacillati</taxon>
        <taxon>Bacillota</taxon>
        <taxon>Bacilli</taxon>
        <taxon>Bacillales</taxon>
        <taxon>Paenibacillaceae</taxon>
        <taxon>Paenibacillus</taxon>
    </lineage>
</organism>
<gene>
    <name evidence="1" type="ORF">FE782_14310</name>
</gene>
<name>A0A5R9GC77_9BACL</name>
<protein>
    <submittedName>
        <fullName evidence="1">Uncharacterized protein</fullName>
    </submittedName>
</protein>
<dbReference type="RefSeq" id="WP_138194896.1">
    <property type="nucleotide sequence ID" value="NZ_VCIW01000008.1"/>
</dbReference>
<proteinExistence type="predicted"/>
<dbReference type="EMBL" id="VCIW01000008">
    <property type="protein sequence ID" value="TLS51670.1"/>
    <property type="molecule type" value="Genomic_DNA"/>
</dbReference>